<evidence type="ECO:0000256" key="7">
    <source>
        <dbReference type="HAMAP-Rule" id="MF_00536"/>
    </source>
</evidence>
<keyword evidence="3 7" id="KW-0521">NADP</keyword>
<evidence type="ECO:0000313" key="9">
    <source>
        <dbReference type="Proteomes" id="UP000183085"/>
    </source>
</evidence>
<keyword evidence="4 7" id="KW-0560">Oxidoreductase</keyword>
<comment type="pathway">
    <text evidence="7">Cofactor biosynthesis; pyridoxine 5'-phosphate biosynthesis; pyridoxine 5'-phosphate from D-erythrose 4-phosphate: step 4/5.</text>
</comment>
<dbReference type="PANTHER" id="PTHR30004">
    <property type="entry name" value="4-HYDROXYTHREONINE-4-PHOSPHATE DEHYDROGENASE"/>
    <property type="match status" value="1"/>
</dbReference>
<dbReference type="GO" id="GO:0050570">
    <property type="term" value="F:4-hydroxythreonine-4-phosphate dehydrogenase activity"/>
    <property type="evidence" value="ECO:0007669"/>
    <property type="project" value="UniProtKB-UniRule"/>
</dbReference>
<evidence type="ECO:0000256" key="4">
    <source>
        <dbReference type="ARBA" id="ARBA00023002"/>
    </source>
</evidence>
<dbReference type="EMBL" id="MNYI01000108">
    <property type="protein sequence ID" value="OIP40732.1"/>
    <property type="molecule type" value="Genomic_DNA"/>
</dbReference>
<dbReference type="InterPro" id="IPR005255">
    <property type="entry name" value="PdxA_fam"/>
</dbReference>
<dbReference type="Pfam" id="PF04166">
    <property type="entry name" value="PdxA"/>
    <property type="match status" value="1"/>
</dbReference>
<feature type="binding site" evidence="7">
    <location>
        <position position="272"/>
    </location>
    <ligand>
        <name>substrate</name>
    </ligand>
</feature>
<feature type="binding site" evidence="7">
    <location>
        <position position="164"/>
    </location>
    <ligand>
        <name>a divalent metal cation</name>
        <dbReference type="ChEBI" id="CHEBI:60240"/>
        <note>ligand shared between dimeric partners</note>
    </ligand>
</feature>
<feature type="binding site" evidence="7">
    <location>
        <position position="290"/>
    </location>
    <ligand>
        <name>substrate</name>
    </ligand>
</feature>
<dbReference type="Proteomes" id="UP000183085">
    <property type="component" value="Unassembled WGS sequence"/>
</dbReference>
<comment type="subunit">
    <text evidence="7">Homodimer.</text>
</comment>
<gene>
    <name evidence="7" type="primary">pdxA</name>
    <name evidence="8" type="ORF">AUJ95_04235</name>
</gene>
<evidence type="ECO:0000256" key="1">
    <source>
        <dbReference type="ARBA" id="ARBA00022490"/>
    </source>
</evidence>
<evidence type="ECO:0000256" key="2">
    <source>
        <dbReference type="ARBA" id="ARBA00022723"/>
    </source>
</evidence>
<feature type="binding site" evidence="7">
    <location>
        <position position="281"/>
    </location>
    <ligand>
        <name>substrate</name>
    </ligand>
</feature>
<comment type="subcellular location">
    <subcellularLocation>
        <location evidence="7">Cytoplasm</location>
    </subcellularLocation>
</comment>
<evidence type="ECO:0000256" key="5">
    <source>
        <dbReference type="ARBA" id="ARBA00023027"/>
    </source>
</evidence>
<dbReference type="GO" id="GO:0046872">
    <property type="term" value="F:metal ion binding"/>
    <property type="evidence" value="ECO:0007669"/>
    <property type="project" value="UniProtKB-UniRule"/>
</dbReference>
<dbReference type="STRING" id="1817895.AUJ95_04235"/>
<dbReference type="GO" id="GO:0005737">
    <property type="term" value="C:cytoplasm"/>
    <property type="evidence" value="ECO:0007669"/>
    <property type="project" value="UniProtKB-SubCell"/>
</dbReference>
<comment type="catalytic activity">
    <reaction evidence="7">
        <text>4-(phosphooxy)-L-threonine + NAD(+) = 3-amino-2-oxopropyl phosphate + CO2 + NADH</text>
        <dbReference type="Rhea" id="RHEA:32275"/>
        <dbReference type="ChEBI" id="CHEBI:16526"/>
        <dbReference type="ChEBI" id="CHEBI:57279"/>
        <dbReference type="ChEBI" id="CHEBI:57540"/>
        <dbReference type="ChEBI" id="CHEBI:57945"/>
        <dbReference type="ChEBI" id="CHEBI:58452"/>
        <dbReference type="EC" id="1.1.1.262"/>
    </reaction>
</comment>
<protein>
    <recommendedName>
        <fullName evidence="7">4-hydroxythreonine-4-phosphate dehydrogenase</fullName>
        <ecNumber evidence="7">1.1.1.262</ecNumber>
    </recommendedName>
    <alternativeName>
        <fullName evidence="7">4-(phosphohydroxy)-L-threonine dehydrogenase</fullName>
    </alternativeName>
</protein>
<dbReference type="NCBIfam" id="TIGR00557">
    <property type="entry name" value="pdxA"/>
    <property type="match status" value="1"/>
</dbReference>
<dbReference type="SUPFAM" id="SSF53659">
    <property type="entry name" value="Isocitrate/Isopropylmalate dehydrogenase-like"/>
    <property type="match status" value="1"/>
</dbReference>
<comment type="similarity">
    <text evidence="7">Belongs to the PdxA family.</text>
</comment>
<dbReference type="GO" id="GO:0008615">
    <property type="term" value="P:pyridoxine biosynthetic process"/>
    <property type="evidence" value="ECO:0007669"/>
    <property type="project" value="UniProtKB-UniRule"/>
</dbReference>
<dbReference type="HAMAP" id="MF_00536">
    <property type="entry name" value="PdxA"/>
    <property type="match status" value="1"/>
</dbReference>
<comment type="cofactor">
    <cofactor evidence="7">
        <name>a divalent metal cation</name>
        <dbReference type="ChEBI" id="CHEBI:60240"/>
    </cofactor>
    <text evidence="7">Binds 1 divalent metal cation per subunit.</text>
</comment>
<comment type="miscellaneous">
    <text evidence="7">The active site is located at the dimer interface.</text>
</comment>
<evidence type="ECO:0000313" key="8">
    <source>
        <dbReference type="EMBL" id="OIP40732.1"/>
    </source>
</evidence>
<keyword evidence="1 7" id="KW-0963">Cytoplasm</keyword>
<evidence type="ECO:0000256" key="6">
    <source>
        <dbReference type="ARBA" id="ARBA00023096"/>
    </source>
</evidence>
<keyword evidence="6 7" id="KW-0664">Pyridoxine biosynthesis</keyword>
<feature type="binding site" evidence="7">
    <location>
        <position position="134"/>
    </location>
    <ligand>
        <name>substrate</name>
    </ligand>
</feature>
<comment type="function">
    <text evidence="7">Catalyzes the NAD(P)-dependent oxidation of 4-(phosphooxy)-L-threonine (HTP) into 2-amino-3-oxo-4-(phosphooxy)butyric acid which spontaneously decarboxylates to form 3-amino-2-oxopropyl phosphate (AHAP).</text>
</comment>
<feature type="binding site" evidence="7">
    <location>
        <position position="135"/>
    </location>
    <ligand>
        <name>substrate</name>
    </ligand>
</feature>
<reference evidence="8 9" key="1">
    <citation type="journal article" date="2016" name="Environ. Microbiol.">
        <title>Genomic resolution of a cold subsurface aquifer community provides metabolic insights for novel microbes adapted to high CO concentrations.</title>
        <authorList>
            <person name="Probst A.J."/>
            <person name="Castelle C.J."/>
            <person name="Singh A."/>
            <person name="Brown C.T."/>
            <person name="Anantharaman K."/>
            <person name="Sharon I."/>
            <person name="Hug L.A."/>
            <person name="Burstein D."/>
            <person name="Emerson J.B."/>
            <person name="Thomas B.C."/>
            <person name="Banfield J.F."/>
        </authorList>
    </citation>
    <scope>NUCLEOTIDE SEQUENCE [LARGE SCALE GENOMIC DNA]</scope>
    <source>
        <strain evidence="8">CG2_30_40_21</strain>
    </source>
</reference>
<evidence type="ECO:0000256" key="3">
    <source>
        <dbReference type="ARBA" id="ARBA00022857"/>
    </source>
</evidence>
<name>A0A1J5DX93_9BACT</name>
<feature type="binding site" evidence="7">
    <location>
        <position position="209"/>
    </location>
    <ligand>
        <name>a divalent metal cation</name>
        <dbReference type="ChEBI" id="CHEBI:60240"/>
        <note>ligand shared between dimeric partners</note>
    </ligand>
</feature>
<feature type="binding site" evidence="7">
    <location>
        <position position="264"/>
    </location>
    <ligand>
        <name>a divalent metal cation</name>
        <dbReference type="ChEBI" id="CHEBI:60240"/>
        <note>ligand shared between dimeric partners</note>
    </ligand>
</feature>
<keyword evidence="5 7" id="KW-0520">NAD</keyword>
<dbReference type="InterPro" id="IPR037510">
    <property type="entry name" value="PdxA"/>
</dbReference>
<dbReference type="UniPathway" id="UPA00244">
    <property type="reaction ID" value="UER00312"/>
</dbReference>
<dbReference type="AlphaFoldDB" id="A0A1J5DX93"/>
<sequence length="326" mass="34909">MIIGITLGDVCGIGPEVVIKAVKLLQEEHPLLIIGDARAFKHFCAPWLDGWNILSVDSPSSARREPGVLNILDLKNINLDHIAQGKVCPEAGRAAVEYIKIAVGLAMDGKIAGIVTAPINKEAIHKAGFDYPGHTQLLAELTATTEYAMMFYSCKLKVILATIHVALRDVPEMITAERVLKIIQLADKSLQQDFGIQSPVIAVAGLNPHAGEDGAFGKEDMEIIKPAIDMAVCKGIKAAGPYPPDTVFLQAVNGKYDLVVAMYHDQGLIPLKLLAFDSAVNITVGLPIIRTSPDHGTAFDIAGKGVANPQSMIEAIRLAAMVAKRK</sequence>
<dbReference type="Gene3D" id="3.40.718.10">
    <property type="entry name" value="Isopropylmalate Dehydrogenase"/>
    <property type="match status" value="1"/>
</dbReference>
<proteinExistence type="inferred from homology"/>
<dbReference type="GO" id="GO:0042823">
    <property type="term" value="P:pyridoxal phosphate biosynthetic process"/>
    <property type="evidence" value="ECO:0007669"/>
    <property type="project" value="UniProtKB-UniRule"/>
</dbReference>
<comment type="caution">
    <text evidence="8">The sequence shown here is derived from an EMBL/GenBank/DDBJ whole genome shotgun (WGS) entry which is preliminary data.</text>
</comment>
<accession>A0A1J5DX93</accession>
<dbReference type="PANTHER" id="PTHR30004:SF6">
    <property type="entry name" value="D-THREONATE 4-PHOSPHATE DEHYDROGENASE"/>
    <property type="match status" value="1"/>
</dbReference>
<dbReference type="EC" id="1.1.1.262" evidence="7"/>
<organism evidence="8 9">
    <name type="scientific">Candidatus Desantisbacteria bacterium CG2_30_40_21</name>
    <dbReference type="NCBI Taxonomy" id="1817895"/>
    <lineage>
        <taxon>Bacteria</taxon>
        <taxon>Candidatus Desantisiibacteriota</taxon>
    </lineage>
</organism>
<keyword evidence="2 7" id="KW-0479">Metal-binding</keyword>
<dbReference type="GO" id="GO:0051287">
    <property type="term" value="F:NAD binding"/>
    <property type="evidence" value="ECO:0007669"/>
    <property type="project" value="InterPro"/>
</dbReference>